<dbReference type="Proteomes" id="UP000050525">
    <property type="component" value="Unassembled WGS sequence"/>
</dbReference>
<feature type="region of interest" description="Disordered" evidence="1">
    <location>
        <begin position="51"/>
        <end position="75"/>
    </location>
</feature>
<evidence type="ECO:0000256" key="1">
    <source>
        <dbReference type="SAM" id="MobiDB-lite"/>
    </source>
</evidence>
<proteinExistence type="predicted"/>
<organism evidence="2 3">
    <name type="scientific">Alligator mississippiensis</name>
    <name type="common">American alligator</name>
    <dbReference type="NCBI Taxonomy" id="8496"/>
    <lineage>
        <taxon>Eukaryota</taxon>
        <taxon>Metazoa</taxon>
        <taxon>Chordata</taxon>
        <taxon>Craniata</taxon>
        <taxon>Vertebrata</taxon>
        <taxon>Euteleostomi</taxon>
        <taxon>Archelosauria</taxon>
        <taxon>Archosauria</taxon>
        <taxon>Crocodylia</taxon>
        <taxon>Alligatoridae</taxon>
        <taxon>Alligatorinae</taxon>
        <taxon>Alligator</taxon>
    </lineage>
</organism>
<keyword evidence="3" id="KW-1185">Reference proteome</keyword>
<sequence>MADAPAWSETPRGPSEEQHDIHQWVRWTGNRLNPLPEGDFPAAAGTIKSPWLHPLGPGNHLEPVVAQGTDSTRSS</sequence>
<dbReference type="EMBL" id="AKHW03006231">
    <property type="protein sequence ID" value="KYO22668.1"/>
    <property type="molecule type" value="Genomic_DNA"/>
</dbReference>
<gene>
    <name evidence="2" type="ORF">Y1Q_0003181</name>
</gene>
<protein>
    <submittedName>
        <fullName evidence="2">Uncharacterized protein</fullName>
    </submittedName>
</protein>
<reference evidence="2 3" key="1">
    <citation type="journal article" date="2012" name="Genome Biol.">
        <title>Sequencing three crocodilian genomes to illuminate the evolution of archosaurs and amniotes.</title>
        <authorList>
            <person name="St John J.A."/>
            <person name="Braun E.L."/>
            <person name="Isberg S.R."/>
            <person name="Miles L.G."/>
            <person name="Chong A.Y."/>
            <person name="Gongora J."/>
            <person name="Dalzell P."/>
            <person name="Moran C."/>
            <person name="Bed'hom B."/>
            <person name="Abzhanov A."/>
            <person name="Burgess S.C."/>
            <person name="Cooksey A.M."/>
            <person name="Castoe T.A."/>
            <person name="Crawford N.G."/>
            <person name="Densmore L.D."/>
            <person name="Drew J.C."/>
            <person name="Edwards S.V."/>
            <person name="Faircloth B.C."/>
            <person name="Fujita M.K."/>
            <person name="Greenwold M.J."/>
            <person name="Hoffmann F.G."/>
            <person name="Howard J.M."/>
            <person name="Iguchi T."/>
            <person name="Janes D.E."/>
            <person name="Khan S.Y."/>
            <person name="Kohno S."/>
            <person name="de Koning A.J."/>
            <person name="Lance S.L."/>
            <person name="McCarthy F.M."/>
            <person name="McCormack J.E."/>
            <person name="Merchant M.E."/>
            <person name="Peterson D.G."/>
            <person name="Pollock D.D."/>
            <person name="Pourmand N."/>
            <person name="Raney B.J."/>
            <person name="Roessler K.A."/>
            <person name="Sanford J.R."/>
            <person name="Sawyer R.H."/>
            <person name="Schmidt C.J."/>
            <person name="Triplett E.W."/>
            <person name="Tuberville T.D."/>
            <person name="Venegas-Anaya M."/>
            <person name="Howard J.T."/>
            <person name="Jarvis E.D."/>
            <person name="Guillette L.J.Jr."/>
            <person name="Glenn T.C."/>
            <person name="Green R.E."/>
            <person name="Ray D.A."/>
        </authorList>
    </citation>
    <scope>NUCLEOTIDE SEQUENCE [LARGE SCALE GENOMIC DNA]</scope>
    <source>
        <strain evidence="2">KSC_2009_1</strain>
    </source>
</reference>
<evidence type="ECO:0000313" key="3">
    <source>
        <dbReference type="Proteomes" id="UP000050525"/>
    </source>
</evidence>
<name>A0A151MDR9_ALLMI</name>
<comment type="caution">
    <text evidence="2">The sequence shown here is derived from an EMBL/GenBank/DDBJ whole genome shotgun (WGS) entry which is preliminary data.</text>
</comment>
<accession>A0A151MDR9</accession>
<evidence type="ECO:0000313" key="2">
    <source>
        <dbReference type="EMBL" id="KYO22668.1"/>
    </source>
</evidence>
<feature type="region of interest" description="Disordered" evidence="1">
    <location>
        <begin position="1"/>
        <end position="20"/>
    </location>
</feature>
<dbReference type="AlphaFoldDB" id="A0A151MDR9"/>